<keyword evidence="3" id="KW-1185">Reference proteome</keyword>
<dbReference type="KEGG" id="hyh:D3Y59_02080"/>
<dbReference type="InterPro" id="IPR013783">
    <property type="entry name" value="Ig-like_fold"/>
</dbReference>
<reference evidence="2 3" key="1">
    <citation type="submission" date="2018-09" db="EMBL/GenBank/DDBJ databases">
        <title>Hymenobacter medium sp. nov., isolated from R2A medium.</title>
        <authorList>
            <person name="Yingchao G."/>
        </authorList>
    </citation>
    <scope>NUCLEOTIDE SEQUENCE [LARGE SCALE GENOMIC DNA]</scope>
    <source>
        <strain evidence="3">sh-6</strain>
    </source>
</reference>
<dbReference type="SUPFAM" id="SSF52129">
    <property type="entry name" value="Caspase-like"/>
    <property type="match status" value="1"/>
</dbReference>
<protein>
    <recommendedName>
        <fullName evidence="1">Gingipain domain-containing protein</fullName>
    </recommendedName>
</protein>
<dbReference type="InterPro" id="IPR029030">
    <property type="entry name" value="Caspase-like_dom_sf"/>
</dbReference>
<dbReference type="Gene3D" id="2.60.40.10">
    <property type="entry name" value="Immunoglobulins"/>
    <property type="match status" value="1"/>
</dbReference>
<dbReference type="Gene3D" id="2.60.40.4070">
    <property type="match status" value="1"/>
</dbReference>
<dbReference type="Pfam" id="PF01364">
    <property type="entry name" value="Peptidase_C25"/>
    <property type="match status" value="1"/>
</dbReference>
<dbReference type="GO" id="GO:0008234">
    <property type="term" value="F:cysteine-type peptidase activity"/>
    <property type="evidence" value="ECO:0007669"/>
    <property type="project" value="InterPro"/>
</dbReference>
<dbReference type="InterPro" id="IPR001769">
    <property type="entry name" value="Gingipain"/>
</dbReference>
<dbReference type="Gene3D" id="3.40.50.1460">
    <property type="match status" value="1"/>
</dbReference>
<evidence type="ECO:0000259" key="1">
    <source>
        <dbReference type="Pfam" id="PF01364"/>
    </source>
</evidence>
<organism evidence="2 3">
    <name type="scientific">Hymenobacter oligotrophus</name>
    <dbReference type="NCBI Taxonomy" id="2319843"/>
    <lineage>
        <taxon>Bacteria</taxon>
        <taxon>Pseudomonadati</taxon>
        <taxon>Bacteroidota</taxon>
        <taxon>Cytophagia</taxon>
        <taxon>Cytophagales</taxon>
        <taxon>Hymenobacteraceae</taxon>
        <taxon>Hymenobacter</taxon>
    </lineage>
</organism>
<accession>A0A3B7QWM7</accession>
<dbReference type="OrthoDB" id="9757650at2"/>
<proteinExistence type="predicted"/>
<dbReference type="GO" id="GO:0006508">
    <property type="term" value="P:proteolysis"/>
    <property type="evidence" value="ECO:0007669"/>
    <property type="project" value="InterPro"/>
</dbReference>
<sequence length="1705" mass="187603">MPAAGFIDRKVMNNRYAPRLWRWSMLLVVLLAGAGQLALAQTRQYGNEWIDHNKTYYKIKIFKDGLYRLDQAYLARLGLNGVEPRRLQLWRRGQEVAMYGGGNQAQLDATTYLDFYGQANDGKLDRDMYKTAAEQPHQLYSLFTDTAAYFLTWSQATTGRRMAEPAAAAGSTHANWLQPRLLLDNGNYHYGQTDAQIAFMPWADSGEGFLGGAIANSFTYQIDGLGRRSAQGAMPWVEVLLVGASPAPHNTLISAVAGGNGAERVLTSSPINYGPYAVRRVRYQLQRSDVGANGRVGIKVAVSNPTTPVTDRFRVGYVRVVHPQTTTWQAGQAALQFLNDSTLAGPASYQLDSIPASVVGYDVTDPANVQRIAGVAGSGNARVFTFPAAVGRTHQLLLADASQPEVPMPAARVRFRPISPAAHNFLIVTSGALMRPAGNVANPVREYANYRASNAGGRFDTLVVTSELLYDQFHYGERSPLAVRRFAQYMLTSEVPNRYLLLLGKGVMITEGWGGTFYRKASTAARATFPDLVPASTRGGSDIFFTADWQNDSYFPRIPTGRLAAQTPTDVLSYLNKLKEHEALGVEPWRKNVLHLGGGVRQNEFDQFHGYLRRYQARAEAPLFGANVENIFRSNVGPYPVEVDLAPQLNKGVSLITYFGHASNSYLDLNPKDITVASNGYANKGKYPVFMAFGCAVGNNYTPYGSISESWVLVPEKGAIGFLADSDFGVDQELNDYADRLYQLMFNDPQWYGKPLSVIQVEVNKRLMAIPQYTSSRYAVSMLMNTTWQGDPAVSLFAPQKPDYAANSAQVLPLDPGPVLASSQRFKLQIAVSNFGKVISDDVKVTVERQVGSTITRTSKTFAYWRNNAVLDFELSNTGNVFGLNTFTVRLDDPNAIDELNENNNSVTTTFNFLQGGLTALNPHNFAIVGKQNVRLVAQSNLPQAQPRTFEFQLDTVATFNSPFLRNTSVQATDVVEWRPNLPAPTAPRDSVVYYWRVRFGANQSLDESWATNSFRYIGNSPGGWSQSHYGQMAANEKTGLTQAAPSGRWEFAERARPVLLKTAGGGGGGNTFLPGYGVLTDNISTQTDNCGSIRSGTPNIIAAVYDGRTLEQLGNLGAGYLLCGQNGAPLYHFYADGGNNINTASGQAKLLQFLRDVPTGHYVALVSMNTVRFGSMDAALKNELEAMGSRLIKQAQDGDPLVMMLRKGFPTQAQERTFDAASTTPRQNQEIALGASVNTRGGSGTVVSTRIGPAQQWQTLYHTIKKQEAADAYTLRLVGYDAQNNRTVLVPNVTNLAYSLSGVSAQQYPYLQLEAVLTDTVNRTAPQLKQWLVTYTPLPEGVVRRDHPALPANAYATAKLSADAASSGFLDIPVKFENVSAVDFPERLWAKATVRETAANGQSKEVELQSTRVLKSDSVATYTFRLDVRNFKGEGAVRIQVNSRQVPEQYYFNNELNLTFASPNTSVPPVLDVAFDGVHILNGDIVSARPEVLVDVKYEDKRRPIDDPSKVQVFLTRPNQAPQQVSMTDASLIRFVPDAASGRTRVYYTPGLLADGVYKLEVQARDMADNQAGAQRYAVNFEVINTSSITNIFPYPNPVTSRARFVFTLTGSELPRNMKIQILTISGKVVREIMQAELGPLHIGNNVTEYAWDGTDQYGDKLANGTYLYRVVMDDPQNKFEHRTTNPKAEQAFKKGWGKLVLLR</sequence>
<name>A0A3B7QWM7_9BACT</name>
<dbReference type="EMBL" id="CP032317">
    <property type="protein sequence ID" value="AYA35945.1"/>
    <property type="molecule type" value="Genomic_DNA"/>
</dbReference>
<gene>
    <name evidence="2" type="ORF">D3Y59_02080</name>
</gene>
<feature type="domain" description="Gingipain" evidence="1">
    <location>
        <begin position="426"/>
        <end position="796"/>
    </location>
</feature>
<evidence type="ECO:0000313" key="2">
    <source>
        <dbReference type="EMBL" id="AYA35945.1"/>
    </source>
</evidence>
<evidence type="ECO:0000313" key="3">
    <source>
        <dbReference type="Proteomes" id="UP000262802"/>
    </source>
</evidence>
<dbReference type="Proteomes" id="UP000262802">
    <property type="component" value="Chromosome"/>
</dbReference>